<keyword evidence="1" id="KW-0902">Two-component regulatory system</keyword>
<dbReference type="KEGG" id="maer:DAI18_12620"/>
<dbReference type="GO" id="GO:0004672">
    <property type="term" value="F:protein kinase activity"/>
    <property type="evidence" value="ECO:0007669"/>
    <property type="project" value="UniProtKB-ARBA"/>
</dbReference>
<dbReference type="PROSITE" id="PS50894">
    <property type="entry name" value="HPT"/>
    <property type="match status" value="1"/>
</dbReference>
<dbReference type="Gene3D" id="1.20.120.160">
    <property type="entry name" value="HPT domain"/>
    <property type="match status" value="1"/>
</dbReference>
<keyword evidence="2" id="KW-0597">Phosphoprotein</keyword>
<name>A0A2S0PBY6_9NEIS</name>
<dbReference type="AlphaFoldDB" id="A0A2S0PBY6"/>
<dbReference type="InterPro" id="IPR036641">
    <property type="entry name" value="HPT_dom_sf"/>
</dbReference>
<gene>
    <name evidence="4" type="ORF">DAI18_12620</name>
</gene>
<dbReference type="STRING" id="1122240.GCA_000620105_01760"/>
<organism evidence="4 5">
    <name type="scientific">Microvirgula aerodenitrificans</name>
    <dbReference type="NCBI Taxonomy" id="57480"/>
    <lineage>
        <taxon>Bacteria</taxon>
        <taxon>Pseudomonadati</taxon>
        <taxon>Pseudomonadota</taxon>
        <taxon>Betaproteobacteria</taxon>
        <taxon>Neisseriales</taxon>
        <taxon>Aquaspirillaceae</taxon>
        <taxon>Microvirgula</taxon>
    </lineage>
</organism>
<evidence type="ECO:0000256" key="1">
    <source>
        <dbReference type="ARBA" id="ARBA00023012"/>
    </source>
</evidence>
<dbReference type="EMBL" id="CP028519">
    <property type="protein sequence ID" value="AVY94787.1"/>
    <property type="molecule type" value="Genomic_DNA"/>
</dbReference>
<sequence length="109" mass="12207">MPGMKDLLFSPVLPLSRAAIPVLFLQVFEQTMRDDMRSLQTAIRLGSRLAILHHAHRMKGVLAIVESAPGVRLCTAIERLAEERRHPARMAALADALECCLFSTWEGRE</sequence>
<evidence type="ECO:0000313" key="5">
    <source>
        <dbReference type="Proteomes" id="UP000244173"/>
    </source>
</evidence>
<dbReference type="Proteomes" id="UP000244173">
    <property type="component" value="Chromosome"/>
</dbReference>
<evidence type="ECO:0000259" key="3">
    <source>
        <dbReference type="PROSITE" id="PS50894"/>
    </source>
</evidence>
<evidence type="ECO:0000256" key="2">
    <source>
        <dbReference type="PROSITE-ProRule" id="PRU00110"/>
    </source>
</evidence>
<dbReference type="SUPFAM" id="SSF47226">
    <property type="entry name" value="Histidine-containing phosphotransfer domain, HPT domain"/>
    <property type="match status" value="1"/>
</dbReference>
<proteinExistence type="predicted"/>
<reference evidence="4 5" key="1">
    <citation type="submission" date="2018-04" db="EMBL/GenBank/DDBJ databases">
        <title>Denitrifier Microvirgula.</title>
        <authorList>
            <person name="Anderson E."/>
            <person name="Jang J."/>
            <person name="Ishii S."/>
        </authorList>
    </citation>
    <scope>NUCLEOTIDE SEQUENCE [LARGE SCALE GENOMIC DNA]</scope>
    <source>
        <strain evidence="4 5">BE2.4</strain>
    </source>
</reference>
<dbReference type="GO" id="GO:0000160">
    <property type="term" value="P:phosphorelay signal transduction system"/>
    <property type="evidence" value="ECO:0007669"/>
    <property type="project" value="UniProtKB-KW"/>
</dbReference>
<accession>A0A2S0PBY6</accession>
<keyword evidence="5" id="KW-1185">Reference proteome</keyword>
<protein>
    <recommendedName>
        <fullName evidence="3">HPt domain-containing protein</fullName>
    </recommendedName>
</protein>
<dbReference type="InterPro" id="IPR008207">
    <property type="entry name" value="Sig_transdc_His_kin_Hpt_dom"/>
</dbReference>
<dbReference type="Pfam" id="PF01627">
    <property type="entry name" value="Hpt"/>
    <property type="match status" value="1"/>
</dbReference>
<evidence type="ECO:0000313" key="4">
    <source>
        <dbReference type="EMBL" id="AVY94787.1"/>
    </source>
</evidence>
<feature type="domain" description="HPt" evidence="3">
    <location>
        <begin position="17"/>
        <end position="109"/>
    </location>
</feature>
<feature type="modified residue" description="Phosphohistidine" evidence="2">
    <location>
        <position position="56"/>
    </location>
</feature>